<comment type="caution">
    <text evidence="1">The sequence shown here is derived from an EMBL/GenBank/DDBJ whole genome shotgun (WGS) entry which is preliminary data.</text>
</comment>
<dbReference type="EMBL" id="VUMV01000008">
    <property type="protein sequence ID" value="MST82738.1"/>
    <property type="molecule type" value="Genomic_DNA"/>
</dbReference>
<dbReference type="AlphaFoldDB" id="A0A7X2PAI9"/>
<name>A0A7X2PAI9_9FIRM</name>
<accession>A0A7X2PAI9</accession>
<keyword evidence="2" id="KW-1185">Reference proteome</keyword>
<protein>
    <submittedName>
        <fullName evidence="1">Uncharacterized protein</fullName>
    </submittedName>
</protein>
<sequence>MDRLGAFEQMLDDILHQNEREQIEMKKLKAAGKEKTAAYRQYLGNRMFYKMILDKYRQYGLLDERM</sequence>
<reference evidence="1 2" key="1">
    <citation type="submission" date="2019-08" db="EMBL/GenBank/DDBJ databases">
        <title>In-depth cultivation of the pig gut microbiome towards novel bacterial diversity and tailored functional studies.</title>
        <authorList>
            <person name="Wylensek D."/>
            <person name="Hitch T.C.A."/>
            <person name="Clavel T."/>
        </authorList>
    </citation>
    <scope>NUCLEOTIDE SEQUENCE [LARGE SCALE GENOMIC DNA]</scope>
    <source>
        <strain evidence="1 2">Oil+RF-744-WCA-WT-13</strain>
    </source>
</reference>
<gene>
    <name evidence="1" type="ORF">FYJ60_10460</name>
</gene>
<organism evidence="1 2">
    <name type="scientific">Bilifractor porci</name>
    <dbReference type="NCBI Taxonomy" id="2606636"/>
    <lineage>
        <taxon>Bacteria</taxon>
        <taxon>Bacillati</taxon>
        <taxon>Bacillota</taxon>
        <taxon>Clostridia</taxon>
        <taxon>Lachnospirales</taxon>
        <taxon>Lachnospiraceae</taxon>
        <taxon>Bilifractor</taxon>
    </lineage>
</organism>
<evidence type="ECO:0000313" key="1">
    <source>
        <dbReference type="EMBL" id="MST82738.1"/>
    </source>
</evidence>
<dbReference type="Proteomes" id="UP000466864">
    <property type="component" value="Unassembled WGS sequence"/>
</dbReference>
<evidence type="ECO:0000313" key="2">
    <source>
        <dbReference type="Proteomes" id="UP000466864"/>
    </source>
</evidence>
<proteinExistence type="predicted"/>